<accession>A0AAU8STK3</accession>
<keyword evidence="2" id="KW-0815">Transposition</keyword>
<feature type="domain" description="HTH IS21-type" evidence="5">
    <location>
        <begin position="1"/>
        <end position="59"/>
    </location>
</feature>
<keyword evidence="4" id="KW-0233">DNA recombination</keyword>
<evidence type="ECO:0000256" key="2">
    <source>
        <dbReference type="ARBA" id="ARBA00022578"/>
    </source>
</evidence>
<dbReference type="Proteomes" id="UP000032614">
    <property type="component" value="Chromosome 3"/>
</dbReference>
<dbReference type="KEGG" id="bfn:OI25_7403"/>
<dbReference type="GO" id="GO:0032196">
    <property type="term" value="P:transposition"/>
    <property type="evidence" value="ECO:0007669"/>
    <property type="project" value="UniProtKB-KW"/>
</dbReference>
<dbReference type="PANTHER" id="PTHR35004:SF6">
    <property type="entry name" value="TRANSPOSASE"/>
    <property type="match status" value="1"/>
</dbReference>
<dbReference type="PROSITE" id="PS50531">
    <property type="entry name" value="HTH_IS21"/>
    <property type="match status" value="1"/>
</dbReference>
<organism evidence="6 7">
    <name type="scientific">Paraburkholderia fungorum</name>
    <dbReference type="NCBI Taxonomy" id="134537"/>
    <lineage>
        <taxon>Bacteria</taxon>
        <taxon>Pseudomonadati</taxon>
        <taxon>Pseudomonadota</taxon>
        <taxon>Betaproteobacteria</taxon>
        <taxon>Burkholderiales</taxon>
        <taxon>Burkholderiaceae</taxon>
        <taxon>Paraburkholderia</taxon>
    </lineage>
</organism>
<dbReference type="GO" id="GO:0006310">
    <property type="term" value="P:DNA recombination"/>
    <property type="evidence" value="ECO:0007669"/>
    <property type="project" value="UniProtKB-KW"/>
</dbReference>
<evidence type="ECO:0000256" key="1">
    <source>
        <dbReference type="ARBA" id="ARBA00009277"/>
    </source>
</evidence>
<dbReference type="PANTHER" id="PTHR35004">
    <property type="entry name" value="TRANSPOSASE RV3428C-RELATED"/>
    <property type="match status" value="1"/>
</dbReference>
<reference evidence="6 7" key="1">
    <citation type="journal article" date="2015" name="Genome Announc.">
        <title>Complete genome sequences for 59 burkholderia isolates, both pathogenic and near neighbor.</title>
        <authorList>
            <person name="Johnson S.L."/>
            <person name="Bishop-Lilly K.A."/>
            <person name="Ladner J.T."/>
            <person name="Daligault H.E."/>
            <person name="Davenport K.W."/>
            <person name="Jaissle J."/>
            <person name="Frey K.G."/>
            <person name="Koroleva G.I."/>
            <person name="Bruce D.C."/>
            <person name="Coyne S.R."/>
            <person name="Broomall S.M."/>
            <person name="Li P.E."/>
            <person name="Teshima H."/>
            <person name="Gibbons H.S."/>
            <person name="Palacios G.F."/>
            <person name="Rosenzweig C.N."/>
            <person name="Redden C.L."/>
            <person name="Xu Y."/>
            <person name="Minogue T.D."/>
            <person name="Chain P.S."/>
        </authorList>
    </citation>
    <scope>NUCLEOTIDE SEQUENCE [LARGE SCALE GENOMIC DNA]</scope>
    <source>
        <strain evidence="6 7">ATCC BAA-463</strain>
    </source>
</reference>
<evidence type="ECO:0000256" key="3">
    <source>
        <dbReference type="ARBA" id="ARBA00023125"/>
    </source>
</evidence>
<dbReference type="Gene3D" id="1.10.10.60">
    <property type="entry name" value="Homeodomain-like"/>
    <property type="match status" value="1"/>
</dbReference>
<name>A0AAU8STK3_9BURK</name>
<dbReference type="InterPro" id="IPR017894">
    <property type="entry name" value="HTH_IS21_transposase_type"/>
</dbReference>
<evidence type="ECO:0000313" key="7">
    <source>
        <dbReference type="Proteomes" id="UP000032614"/>
    </source>
</evidence>
<dbReference type="GO" id="GO:0003677">
    <property type="term" value="F:DNA binding"/>
    <property type="evidence" value="ECO:0007669"/>
    <property type="project" value="UniProtKB-KW"/>
</dbReference>
<evidence type="ECO:0000313" key="6">
    <source>
        <dbReference type="EMBL" id="AJZ57077.1"/>
    </source>
</evidence>
<protein>
    <submittedName>
        <fullName evidence="6">Integrase core domain protein</fullName>
    </submittedName>
</protein>
<comment type="similarity">
    <text evidence="1">Belongs to the transposase IS21/IS408/IS1162 family.</text>
</comment>
<sequence>MEIEILRRQGNSLRDIAVETGMAVNTVRKYLALGPPHRKVREPVVSKLAPFKSYLQGRVEAAKPDWIPATVLKREIEERGYKGGLRQVQDYLQKLRPAARPDPVVRFETEPGQQMQMDWIEFRKPGHKLGMLAAFVATLGYSRVSYAEFVTDMRIETLLACHVRAFEAFGGVTREIVYE</sequence>
<proteinExistence type="inferred from homology"/>
<evidence type="ECO:0000256" key="4">
    <source>
        <dbReference type="ARBA" id="ARBA00023172"/>
    </source>
</evidence>
<gene>
    <name evidence="6" type="ORF">OI25_7403</name>
</gene>
<dbReference type="EMBL" id="CP010025">
    <property type="protein sequence ID" value="AJZ57077.1"/>
    <property type="molecule type" value="Genomic_DNA"/>
</dbReference>
<keyword evidence="3" id="KW-0238">DNA-binding</keyword>
<dbReference type="Pfam" id="PF00665">
    <property type="entry name" value="rve"/>
    <property type="match status" value="1"/>
</dbReference>
<dbReference type="NCBIfam" id="NF033546">
    <property type="entry name" value="transpos_IS21"/>
    <property type="match status" value="1"/>
</dbReference>
<dbReference type="InterPro" id="IPR001584">
    <property type="entry name" value="Integrase_cat-core"/>
</dbReference>
<dbReference type="AlphaFoldDB" id="A0AAU8STK3"/>
<evidence type="ECO:0000259" key="5">
    <source>
        <dbReference type="PROSITE" id="PS50531"/>
    </source>
</evidence>
<dbReference type="GO" id="GO:0015074">
    <property type="term" value="P:DNA integration"/>
    <property type="evidence" value="ECO:0007669"/>
    <property type="project" value="InterPro"/>
</dbReference>